<feature type="compositionally biased region" description="Basic and acidic residues" evidence="1">
    <location>
        <begin position="669"/>
        <end position="679"/>
    </location>
</feature>
<dbReference type="EMBL" id="JAKKPZ010000075">
    <property type="protein sequence ID" value="KAI1703857.1"/>
    <property type="molecule type" value="Genomic_DNA"/>
</dbReference>
<gene>
    <name evidence="3" type="ORF">DdX_14600</name>
</gene>
<proteinExistence type="predicted"/>
<feature type="region of interest" description="Disordered" evidence="1">
    <location>
        <begin position="369"/>
        <end position="409"/>
    </location>
</feature>
<dbReference type="InterPro" id="IPR000198">
    <property type="entry name" value="RhoGAP_dom"/>
</dbReference>
<name>A0AAD4MWQ1_9BILA</name>
<dbReference type="PROSITE" id="PS50238">
    <property type="entry name" value="RHOGAP"/>
    <property type="match status" value="1"/>
</dbReference>
<comment type="caution">
    <text evidence="3">The sequence shown here is derived from an EMBL/GenBank/DDBJ whole genome shotgun (WGS) entry which is preliminary data.</text>
</comment>
<dbReference type="PANTHER" id="PTHR23179">
    <property type="entry name" value="T-CELL ACTIVATION RHO GTPASE ACTIVATING PROTEIN-RELATED"/>
    <property type="match status" value="1"/>
</dbReference>
<evidence type="ECO:0000313" key="4">
    <source>
        <dbReference type="Proteomes" id="UP001201812"/>
    </source>
</evidence>
<feature type="domain" description="Rho-GAP" evidence="2">
    <location>
        <begin position="29"/>
        <end position="219"/>
    </location>
</feature>
<dbReference type="GO" id="GO:0007165">
    <property type="term" value="P:signal transduction"/>
    <property type="evidence" value="ECO:0007669"/>
    <property type="project" value="InterPro"/>
</dbReference>
<dbReference type="CDD" id="cd00159">
    <property type="entry name" value="RhoGAP"/>
    <property type="match status" value="1"/>
</dbReference>
<dbReference type="SMART" id="SM00324">
    <property type="entry name" value="RhoGAP"/>
    <property type="match status" value="1"/>
</dbReference>
<protein>
    <submittedName>
        <fullName evidence="3">RhoGAP domain-containing protein</fullName>
    </submittedName>
</protein>
<evidence type="ECO:0000256" key="1">
    <source>
        <dbReference type="SAM" id="MobiDB-lite"/>
    </source>
</evidence>
<feature type="region of interest" description="Disordered" evidence="1">
    <location>
        <begin position="522"/>
        <end position="588"/>
    </location>
</feature>
<keyword evidence="4" id="KW-1185">Reference proteome</keyword>
<feature type="region of interest" description="Disordered" evidence="1">
    <location>
        <begin position="651"/>
        <end position="682"/>
    </location>
</feature>
<organism evidence="3 4">
    <name type="scientific">Ditylenchus destructor</name>
    <dbReference type="NCBI Taxonomy" id="166010"/>
    <lineage>
        <taxon>Eukaryota</taxon>
        <taxon>Metazoa</taxon>
        <taxon>Ecdysozoa</taxon>
        <taxon>Nematoda</taxon>
        <taxon>Chromadorea</taxon>
        <taxon>Rhabditida</taxon>
        <taxon>Tylenchina</taxon>
        <taxon>Tylenchomorpha</taxon>
        <taxon>Sphaerularioidea</taxon>
        <taxon>Anguinidae</taxon>
        <taxon>Anguininae</taxon>
        <taxon>Ditylenchus</taxon>
    </lineage>
</organism>
<feature type="compositionally biased region" description="Polar residues" evidence="1">
    <location>
        <begin position="715"/>
        <end position="734"/>
    </location>
</feature>
<dbReference type="InterPro" id="IPR008936">
    <property type="entry name" value="Rho_GTPase_activation_prot"/>
</dbReference>
<dbReference type="Gene3D" id="1.10.555.10">
    <property type="entry name" value="Rho GTPase activation protein"/>
    <property type="match status" value="1"/>
</dbReference>
<reference evidence="3" key="1">
    <citation type="submission" date="2022-01" db="EMBL/GenBank/DDBJ databases">
        <title>Genome Sequence Resource for Two Populations of Ditylenchus destructor, the Migratory Endoparasitic Phytonematode.</title>
        <authorList>
            <person name="Zhang H."/>
            <person name="Lin R."/>
            <person name="Xie B."/>
        </authorList>
    </citation>
    <scope>NUCLEOTIDE SEQUENCE</scope>
    <source>
        <strain evidence="3">BazhouSP</strain>
    </source>
</reference>
<feature type="compositionally biased region" description="Pro residues" evidence="1">
    <location>
        <begin position="531"/>
        <end position="543"/>
    </location>
</feature>
<evidence type="ECO:0000259" key="2">
    <source>
        <dbReference type="PROSITE" id="PS50238"/>
    </source>
</evidence>
<dbReference type="PANTHER" id="PTHR23179:SF27">
    <property type="entry name" value="RHO GTPASE ACTIVATING PROTEIN AT 71E, ISOFORM D"/>
    <property type="match status" value="1"/>
</dbReference>
<feature type="region of interest" description="Disordered" evidence="1">
    <location>
        <begin position="705"/>
        <end position="734"/>
    </location>
</feature>
<accession>A0AAD4MWQ1</accession>
<dbReference type="AlphaFoldDB" id="A0AAD4MWQ1"/>
<evidence type="ECO:0000313" key="3">
    <source>
        <dbReference type="EMBL" id="KAI1703857.1"/>
    </source>
</evidence>
<sequence>MTQVELVICGGDDLQHRYRGRIEKVKFGVPIAEAFSHDIPATLLVLLLKINKEGPLKKDIWRAPGNQAQVRKLSHIMQHGRLVNISNISVYTAASVIKKFLAKLPGGIFGPENEQALFTIAQQQDPDQQRMIFCRVVCSLSVPSQHLLVLLFGTFRIISDSADTFATRMTPDAVGISVAPSLFHTCMTDGQRAKLEDVMRFKMASQVIARIIEGFGYTNLFPRECYEFYARITGRTLKVDEHWHFTFQYPSNAFSPSKSRRALPRRKSSTLSTVSSMLNSLQAACAVAPTLDPMPGGKSLQDMTQLSRKPSYGINPYMAYSHMTKPMRSSVFATSGNVARNRVPNRPSNTLPAGLDLKKPIVPVQRATSLKATPSQAQGPALARSGVRDVTNQQRSQRNSTSNLTYGNKWAENTPKSAVLSSKLHYEDSSLKRGLSRADIMPKAELTSRACVKPLGLNAAANSARIEPVNKREEPSTEFAVIEESPKAQAVSFRLADSTAQENMKTGHSRYRNHSTNLIYSSRFPSASIPPKEPPVSPPPPLPEAEKARNLGVSRKSISQNVYPPGDENREEPVEMNPKPEDATDKMQREFGRNLNFKRVLSREEISPNVAPNISTAFSSNMYSKSTKIDTIGDAPAATFWKSSAISGSSTLERHQKSYAAPKPPPHQSKSEECPKGDSLHYPSLSLQRRINAYCKAANISRPIAPEHMRPLSLASKSSTNDQQSQSEDSSAKF</sequence>
<dbReference type="SUPFAM" id="SSF48350">
    <property type="entry name" value="GTPase activation domain, GAP"/>
    <property type="match status" value="1"/>
</dbReference>
<dbReference type="FunFam" id="1.10.555.10:FF:000032">
    <property type="entry name" value="Uncharacterized protein, isoform E"/>
    <property type="match status" value="1"/>
</dbReference>
<feature type="compositionally biased region" description="Basic and acidic residues" evidence="1">
    <location>
        <begin position="567"/>
        <end position="588"/>
    </location>
</feature>
<dbReference type="GO" id="GO:0005096">
    <property type="term" value="F:GTPase activator activity"/>
    <property type="evidence" value="ECO:0007669"/>
    <property type="project" value="TreeGrafter"/>
</dbReference>
<feature type="compositionally biased region" description="Polar residues" evidence="1">
    <location>
        <begin position="390"/>
        <end position="406"/>
    </location>
</feature>
<dbReference type="Pfam" id="PF00620">
    <property type="entry name" value="RhoGAP"/>
    <property type="match status" value="1"/>
</dbReference>
<feature type="compositionally biased region" description="Polar residues" evidence="1">
    <location>
        <begin position="369"/>
        <end position="378"/>
    </location>
</feature>
<dbReference type="Proteomes" id="UP001201812">
    <property type="component" value="Unassembled WGS sequence"/>
</dbReference>